<keyword evidence="12" id="KW-0325">Glycoprotein</keyword>
<evidence type="ECO:0000256" key="1">
    <source>
        <dbReference type="ARBA" id="ARBA00004609"/>
    </source>
</evidence>
<name>A0A0C9VP15_9AGAM</name>
<evidence type="ECO:0000256" key="13">
    <source>
        <dbReference type="ARBA" id="ARBA00023288"/>
    </source>
</evidence>
<feature type="signal peptide" evidence="14">
    <location>
        <begin position="1"/>
        <end position="16"/>
    </location>
</feature>
<dbReference type="PANTHER" id="PTHR37928:SF2">
    <property type="entry name" value="GPI ANCHORED CFEM DOMAIN PROTEIN (AFU_ORTHOLOGUE AFUA_6G10580)"/>
    <property type="match status" value="1"/>
</dbReference>
<gene>
    <name evidence="16" type="ORF">HYDPIDRAFT_33195</name>
</gene>
<reference evidence="16 17" key="1">
    <citation type="submission" date="2014-04" db="EMBL/GenBank/DDBJ databases">
        <title>Evolutionary Origins and Diversification of the Mycorrhizal Mutualists.</title>
        <authorList>
            <consortium name="DOE Joint Genome Institute"/>
            <consortium name="Mycorrhizal Genomics Consortium"/>
            <person name="Kohler A."/>
            <person name="Kuo A."/>
            <person name="Nagy L.G."/>
            <person name="Floudas D."/>
            <person name="Copeland A."/>
            <person name="Barry K.W."/>
            <person name="Cichocki N."/>
            <person name="Veneault-Fourrey C."/>
            <person name="LaButti K."/>
            <person name="Lindquist E.A."/>
            <person name="Lipzen A."/>
            <person name="Lundell T."/>
            <person name="Morin E."/>
            <person name="Murat C."/>
            <person name="Riley R."/>
            <person name="Ohm R."/>
            <person name="Sun H."/>
            <person name="Tunlid A."/>
            <person name="Henrissat B."/>
            <person name="Grigoriev I.V."/>
            <person name="Hibbett D.S."/>
            <person name="Martin F."/>
        </authorList>
    </citation>
    <scope>NUCLEOTIDE SEQUENCE [LARGE SCALE GENOMIC DNA]</scope>
    <source>
        <strain evidence="16 17">MD-312</strain>
    </source>
</reference>
<keyword evidence="6" id="KW-0349">Heme</keyword>
<dbReference type="GO" id="GO:0005576">
    <property type="term" value="C:extracellular region"/>
    <property type="evidence" value="ECO:0007669"/>
    <property type="project" value="UniProtKB-SubCell"/>
</dbReference>
<keyword evidence="13" id="KW-0449">Lipoprotein</keyword>
<feature type="domain" description="CFEM" evidence="15">
    <location>
        <begin position="1"/>
        <end position="106"/>
    </location>
</feature>
<evidence type="ECO:0000256" key="12">
    <source>
        <dbReference type="ARBA" id="ARBA00023180"/>
    </source>
</evidence>
<keyword evidence="7" id="KW-0479">Metal-binding</keyword>
<keyword evidence="17" id="KW-1185">Reference proteome</keyword>
<dbReference type="AlphaFoldDB" id="A0A0C9VP15"/>
<evidence type="ECO:0000256" key="3">
    <source>
        <dbReference type="ARBA" id="ARBA00010031"/>
    </source>
</evidence>
<evidence type="ECO:0000259" key="15">
    <source>
        <dbReference type="PROSITE" id="PS52012"/>
    </source>
</evidence>
<dbReference type="Pfam" id="PF05730">
    <property type="entry name" value="CFEM"/>
    <property type="match status" value="1"/>
</dbReference>
<keyword evidence="4" id="KW-1003">Cell membrane</keyword>
<protein>
    <recommendedName>
        <fullName evidence="15">CFEM domain-containing protein</fullName>
    </recommendedName>
</protein>
<evidence type="ECO:0000313" key="16">
    <source>
        <dbReference type="EMBL" id="KIJ59415.1"/>
    </source>
</evidence>
<comment type="subcellular location">
    <subcellularLocation>
        <location evidence="1">Cell membrane</location>
        <topology evidence="1">Lipid-anchor</topology>
        <topology evidence="1">GPI-anchor</topology>
    </subcellularLocation>
    <subcellularLocation>
        <location evidence="2">Secreted</location>
    </subcellularLocation>
</comment>
<dbReference type="Proteomes" id="UP000053820">
    <property type="component" value="Unassembled WGS sequence"/>
</dbReference>
<comment type="similarity">
    <text evidence="3">Belongs to the RBT5 family.</text>
</comment>
<keyword evidence="8 14" id="KW-0732">Signal</keyword>
<proteinExistence type="inferred from homology"/>
<dbReference type="PROSITE" id="PS52012">
    <property type="entry name" value="CFEM"/>
    <property type="match status" value="1"/>
</dbReference>
<keyword evidence="5" id="KW-0964">Secreted</keyword>
<evidence type="ECO:0000256" key="6">
    <source>
        <dbReference type="ARBA" id="ARBA00022617"/>
    </source>
</evidence>
<evidence type="ECO:0000256" key="14">
    <source>
        <dbReference type="SAM" id="SignalP"/>
    </source>
</evidence>
<keyword evidence="10" id="KW-0472">Membrane</keyword>
<feature type="chain" id="PRO_5002215238" description="CFEM domain-containing protein" evidence="14">
    <location>
        <begin position="17"/>
        <end position="106"/>
    </location>
</feature>
<evidence type="ECO:0000256" key="8">
    <source>
        <dbReference type="ARBA" id="ARBA00022729"/>
    </source>
</evidence>
<evidence type="ECO:0000256" key="2">
    <source>
        <dbReference type="ARBA" id="ARBA00004613"/>
    </source>
</evidence>
<keyword evidence="11" id="KW-1015">Disulfide bond</keyword>
<dbReference type="GO" id="GO:0046872">
    <property type="term" value="F:metal ion binding"/>
    <property type="evidence" value="ECO:0007669"/>
    <property type="project" value="UniProtKB-KW"/>
</dbReference>
<evidence type="ECO:0000256" key="4">
    <source>
        <dbReference type="ARBA" id="ARBA00022475"/>
    </source>
</evidence>
<dbReference type="EMBL" id="KN839888">
    <property type="protein sequence ID" value="KIJ59415.1"/>
    <property type="molecule type" value="Genomic_DNA"/>
</dbReference>
<dbReference type="OrthoDB" id="3065412at2759"/>
<dbReference type="HOGENOM" id="CLU_063084_3_2_1"/>
<evidence type="ECO:0000256" key="11">
    <source>
        <dbReference type="ARBA" id="ARBA00023157"/>
    </source>
</evidence>
<dbReference type="InterPro" id="IPR008427">
    <property type="entry name" value="Extracellular_membr_CFEM_dom"/>
</dbReference>
<sequence>MRCTFAILALSAVASAGLLGRQNIPSCVTSCLSKANLGTCAQNDESCLCHNQAFVSSIATCLRSTCDSSDLQQAESLAQAVCLCEGVTLSAYANVPAATESQASPA</sequence>
<dbReference type="SMART" id="SM00747">
    <property type="entry name" value="CFEM"/>
    <property type="match status" value="1"/>
</dbReference>
<evidence type="ECO:0000256" key="5">
    <source>
        <dbReference type="ARBA" id="ARBA00022525"/>
    </source>
</evidence>
<evidence type="ECO:0000256" key="10">
    <source>
        <dbReference type="ARBA" id="ARBA00023136"/>
    </source>
</evidence>
<keyword evidence="9" id="KW-0408">Iron</keyword>
<organism evidence="16 17">
    <name type="scientific">Hydnomerulius pinastri MD-312</name>
    <dbReference type="NCBI Taxonomy" id="994086"/>
    <lineage>
        <taxon>Eukaryota</taxon>
        <taxon>Fungi</taxon>
        <taxon>Dikarya</taxon>
        <taxon>Basidiomycota</taxon>
        <taxon>Agaricomycotina</taxon>
        <taxon>Agaricomycetes</taxon>
        <taxon>Agaricomycetidae</taxon>
        <taxon>Boletales</taxon>
        <taxon>Boletales incertae sedis</taxon>
        <taxon>Leucogyrophana</taxon>
    </lineage>
</organism>
<dbReference type="InterPro" id="IPR051735">
    <property type="entry name" value="CFEM_domain"/>
</dbReference>
<dbReference type="PANTHER" id="PTHR37928">
    <property type="entry name" value="CFEM DOMAIN PROTEIN (AFU_ORTHOLOGUE AFUA_6G14090)"/>
    <property type="match status" value="1"/>
</dbReference>
<evidence type="ECO:0000256" key="7">
    <source>
        <dbReference type="ARBA" id="ARBA00022723"/>
    </source>
</evidence>
<evidence type="ECO:0000256" key="9">
    <source>
        <dbReference type="ARBA" id="ARBA00023004"/>
    </source>
</evidence>
<accession>A0A0C9VP15</accession>
<evidence type="ECO:0000313" key="17">
    <source>
        <dbReference type="Proteomes" id="UP000053820"/>
    </source>
</evidence>
<dbReference type="GO" id="GO:0005886">
    <property type="term" value="C:plasma membrane"/>
    <property type="evidence" value="ECO:0007669"/>
    <property type="project" value="UniProtKB-SubCell"/>
</dbReference>